<evidence type="ECO:0000313" key="2">
    <source>
        <dbReference type="Proteomes" id="UP001497623"/>
    </source>
</evidence>
<sequence>MGRSRMIFIFILFIFLIRIIKSVTKMFKPLFFRFFDLVFARVMKFNTSCFFLQKTVYRRYICNGVMTFGTGVHKSITIMFITFCLVTGKNEDVRFVQTHNYPIFFKKDDIKLIYLKKNKFKII</sequence>
<dbReference type="Proteomes" id="UP001497623">
    <property type="component" value="Unassembled WGS sequence"/>
</dbReference>
<name>A0AAV2S4R2_MEGNR</name>
<gene>
    <name evidence="1" type="ORF">MNOR_LOCUS33155</name>
</gene>
<dbReference type="EMBL" id="CAXKWB010046968">
    <property type="protein sequence ID" value="CAL4164588.1"/>
    <property type="molecule type" value="Genomic_DNA"/>
</dbReference>
<evidence type="ECO:0000313" key="1">
    <source>
        <dbReference type="EMBL" id="CAL4164588.1"/>
    </source>
</evidence>
<protein>
    <submittedName>
        <fullName evidence="1">Uncharacterized protein</fullName>
    </submittedName>
</protein>
<dbReference type="AlphaFoldDB" id="A0AAV2S4R2"/>
<keyword evidence="2" id="KW-1185">Reference proteome</keyword>
<accession>A0AAV2S4R2</accession>
<comment type="caution">
    <text evidence="1">The sequence shown here is derived from an EMBL/GenBank/DDBJ whole genome shotgun (WGS) entry which is preliminary data.</text>
</comment>
<organism evidence="1 2">
    <name type="scientific">Meganyctiphanes norvegica</name>
    <name type="common">Northern krill</name>
    <name type="synonym">Thysanopoda norvegica</name>
    <dbReference type="NCBI Taxonomy" id="48144"/>
    <lineage>
        <taxon>Eukaryota</taxon>
        <taxon>Metazoa</taxon>
        <taxon>Ecdysozoa</taxon>
        <taxon>Arthropoda</taxon>
        <taxon>Crustacea</taxon>
        <taxon>Multicrustacea</taxon>
        <taxon>Malacostraca</taxon>
        <taxon>Eumalacostraca</taxon>
        <taxon>Eucarida</taxon>
        <taxon>Euphausiacea</taxon>
        <taxon>Euphausiidae</taxon>
        <taxon>Meganyctiphanes</taxon>
    </lineage>
</organism>
<reference evidence="1 2" key="1">
    <citation type="submission" date="2024-05" db="EMBL/GenBank/DDBJ databases">
        <authorList>
            <person name="Wallberg A."/>
        </authorList>
    </citation>
    <scope>NUCLEOTIDE SEQUENCE [LARGE SCALE GENOMIC DNA]</scope>
</reference>
<proteinExistence type="predicted"/>